<dbReference type="OMA" id="SQIHSSC"/>
<dbReference type="Gene3D" id="2.60.120.40">
    <property type="match status" value="1"/>
</dbReference>
<dbReference type="SMART" id="SM00110">
    <property type="entry name" value="C1Q"/>
    <property type="match status" value="1"/>
</dbReference>
<comment type="subcellular location">
    <subcellularLocation>
        <location evidence="1">Secreted</location>
    </subcellularLocation>
</comment>
<dbReference type="PANTHER" id="PTHR15427:SF33">
    <property type="entry name" value="COLLAGEN IV NC1 DOMAIN-CONTAINING PROTEIN"/>
    <property type="match status" value="1"/>
</dbReference>
<feature type="chain" id="PRO_5037640438" description="C1q domain-containing protein" evidence="5">
    <location>
        <begin position="24"/>
        <end position="255"/>
    </location>
</feature>
<dbReference type="InterPro" id="IPR050392">
    <property type="entry name" value="Collagen/C1q_domain"/>
</dbReference>
<evidence type="ECO:0000256" key="1">
    <source>
        <dbReference type="ARBA" id="ARBA00004613"/>
    </source>
</evidence>
<evidence type="ECO:0000256" key="5">
    <source>
        <dbReference type="SAM" id="SignalP"/>
    </source>
</evidence>
<dbReference type="SUPFAM" id="SSF49842">
    <property type="entry name" value="TNF-like"/>
    <property type="match status" value="1"/>
</dbReference>
<dbReference type="InterPro" id="IPR008983">
    <property type="entry name" value="Tumour_necrosis_fac-like_dom"/>
</dbReference>
<dbReference type="GO" id="GO:0005581">
    <property type="term" value="C:collagen trimer"/>
    <property type="evidence" value="ECO:0007669"/>
    <property type="project" value="UniProtKB-KW"/>
</dbReference>
<dbReference type="AlphaFoldDB" id="A0A914BCJ7"/>
<organism evidence="7 8">
    <name type="scientific">Patiria miniata</name>
    <name type="common">Bat star</name>
    <name type="synonym">Asterina miniata</name>
    <dbReference type="NCBI Taxonomy" id="46514"/>
    <lineage>
        <taxon>Eukaryota</taxon>
        <taxon>Metazoa</taxon>
        <taxon>Echinodermata</taxon>
        <taxon>Eleutherozoa</taxon>
        <taxon>Asterozoa</taxon>
        <taxon>Asteroidea</taxon>
        <taxon>Valvatacea</taxon>
        <taxon>Valvatida</taxon>
        <taxon>Asterinidae</taxon>
        <taxon>Patiria</taxon>
    </lineage>
</organism>
<evidence type="ECO:0000256" key="3">
    <source>
        <dbReference type="ARBA" id="ARBA00022729"/>
    </source>
</evidence>
<keyword evidence="8" id="KW-1185">Reference proteome</keyword>
<feature type="region of interest" description="Disordered" evidence="4">
    <location>
        <begin position="46"/>
        <end position="127"/>
    </location>
</feature>
<proteinExistence type="predicted"/>
<keyword evidence="3 5" id="KW-0732">Signal</keyword>
<reference evidence="7" key="1">
    <citation type="submission" date="2022-11" db="UniProtKB">
        <authorList>
            <consortium name="EnsemblMetazoa"/>
        </authorList>
    </citation>
    <scope>IDENTIFICATION</scope>
</reference>
<feature type="domain" description="C1q" evidence="6">
    <location>
        <begin position="126"/>
        <end position="255"/>
    </location>
</feature>
<accession>A0A914BCJ7</accession>
<name>A0A914BCJ7_PATMI</name>
<evidence type="ECO:0000313" key="8">
    <source>
        <dbReference type="Proteomes" id="UP000887568"/>
    </source>
</evidence>
<dbReference type="PANTHER" id="PTHR15427">
    <property type="entry name" value="EMILIN ELASTIN MICROFIBRIL INTERFACE-LOCATED PROTEIN ELASTIN MICROFIBRIL INTERFACER"/>
    <property type="match status" value="1"/>
</dbReference>
<evidence type="ECO:0000259" key="6">
    <source>
        <dbReference type="PROSITE" id="PS50871"/>
    </source>
</evidence>
<keyword evidence="2" id="KW-0964">Secreted</keyword>
<evidence type="ECO:0000313" key="7">
    <source>
        <dbReference type="EnsemblMetazoa" id="XP_038073565.1"/>
    </source>
</evidence>
<dbReference type="PROSITE" id="PS50871">
    <property type="entry name" value="C1Q"/>
    <property type="match status" value="1"/>
</dbReference>
<feature type="signal peptide" evidence="5">
    <location>
        <begin position="1"/>
        <end position="23"/>
    </location>
</feature>
<dbReference type="GeneID" id="119741756"/>
<dbReference type="RefSeq" id="XP_038073565.1">
    <property type="nucleotide sequence ID" value="XM_038217637.1"/>
</dbReference>
<dbReference type="PRINTS" id="PR00007">
    <property type="entry name" value="COMPLEMNTC1Q"/>
</dbReference>
<dbReference type="Pfam" id="PF01391">
    <property type="entry name" value="Collagen"/>
    <property type="match status" value="1"/>
</dbReference>
<evidence type="ECO:0000256" key="2">
    <source>
        <dbReference type="ARBA" id="ARBA00022525"/>
    </source>
</evidence>
<protein>
    <recommendedName>
        <fullName evidence="6">C1q domain-containing protein</fullName>
    </recommendedName>
</protein>
<dbReference type="InterPro" id="IPR008160">
    <property type="entry name" value="Collagen"/>
</dbReference>
<dbReference type="EnsemblMetazoa" id="XM_038217637.1">
    <property type="protein sequence ID" value="XP_038073565.1"/>
    <property type="gene ID" value="LOC119741756"/>
</dbReference>
<sequence>MKLTAVVVLLWSILSQSVPSVNCTAPSDETPCYSCCQHGTPGVPGIPAVPAPQGPMGPKGELGTPGEVGLKGDKGDKGSVGAPGETGEQVVGQPGQQGPAGLSGPKGEKGDPGPTGPMGQQGEPAASASQVAFTVARITRYSASGGRLIFDKTVFDIGANFNLPTGTFTCAVPGIYAFMFSVLKTHDSNSIYVTLYKNTERTVTVHDNTLGYHQLSSSSVMSLVPDDQVYLSLSGAVHGTSANFTSFTGFLLYAN</sequence>
<dbReference type="OrthoDB" id="9889709at2759"/>
<evidence type="ECO:0000256" key="4">
    <source>
        <dbReference type="SAM" id="MobiDB-lite"/>
    </source>
</evidence>
<dbReference type="InterPro" id="IPR001073">
    <property type="entry name" value="C1q_dom"/>
</dbReference>
<dbReference type="Proteomes" id="UP000887568">
    <property type="component" value="Unplaced"/>
</dbReference>
<dbReference type="Pfam" id="PF00386">
    <property type="entry name" value="C1q"/>
    <property type="match status" value="1"/>
</dbReference>
<feature type="compositionally biased region" description="Low complexity" evidence="4">
    <location>
        <begin position="85"/>
        <end position="100"/>
    </location>
</feature>